<protein>
    <submittedName>
        <fullName evidence="1">Uncharacterized protein</fullName>
    </submittedName>
</protein>
<proteinExistence type="predicted"/>
<dbReference type="Proteomes" id="UP001500190">
    <property type="component" value="Unassembled WGS sequence"/>
</dbReference>
<dbReference type="RefSeq" id="WP_344189277.1">
    <property type="nucleotide sequence ID" value="NZ_BAAAND010000003.1"/>
</dbReference>
<keyword evidence="2" id="KW-1185">Reference proteome</keyword>
<gene>
    <name evidence="1" type="ORF">GCM10009742_19560</name>
</gene>
<evidence type="ECO:0000313" key="2">
    <source>
        <dbReference type="Proteomes" id="UP001500190"/>
    </source>
</evidence>
<comment type="caution">
    <text evidence="1">The sequence shown here is derived from an EMBL/GenBank/DDBJ whole genome shotgun (WGS) entry which is preliminary data.</text>
</comment>
<organism evidence="1 2">
    <name type="scientific">Kribbella karoonensis</name>
    <dbReference type="NCBI Taxonomy" id="324851"/>
    <lineage>
        <taxon>Bacteria</taxon>
        <taxon>Bacillati</taxon>
        <taxon>Actinomycetota</taxon>
        <taxon>Actinomycetes</taxon>
        <taxon>Propionibacteriales</taxon>
        <taxon>Kribbellaceae</taxon>
        <taxon>Kribbella</taxon>
    </lineage>
</organism>
<accession>A0ABN2DI11</accession>
<dbReference type="EMBL" id="BAAAND010000003">
    <property type="protein sequence ID" value="GAA1576147.1"/>
    <property type="molecule type" value="Genomic_DNA"/>
</dbReference>
<name>A0ABN2DI11_9ACTN</name>
<reference evidence="1 2" key="1">
    <citation type="journal article" date="2019" name="Int. J. Syst. Evol. Microbiol.">
        <title>The Global Catalogue of Microorganisms (GCM) 10K type strain sequencing project: providing services to taxonomists for standard genome sequencing and annotation.</title>
        <authorList>
            <consortium name="The Broad Institute Genomics Platform"/>
            <consortium name="The Broad Institute Genome Sequencing Center for Infectious Disease"/>
            <person name="Wu L."/>
            <person name="Ma J."/>
        </authorList>
    </citation>
    <scope>NUCLEOTIDE SEQUENCE [LARGE SCALE GENOMIC DNA]</scope>
    <source>
        <strain evidence="1 2">JCM 14304</strain>
    </source>
</reference>
<evidence type="ECO:0000313" key="1">
    <source>
        <dbReference type="EMBL" id="GAA1576147.1"/>
    </source>
</evidence>
<sequence length="143" mass="15927">MDYPEFEAEFKQVYEAILNGRGDRDLSADAARLSALAAQIDDEDDREDAYLEVSVIESAAARGLAEPPPEIIMRAREAYTEAVRDDGTDAERLTRAEQGIRELERIADGGDPDEQRAIGSLEHILMMLIGALRDDAMTDRTER</sequence>